<comment type="caution">
    <text evidence="6">The sequence shown here is derived from an EMBL/GenBank/DDBJ whole genome shotgun (WGS) entry which is preliminary data.</text>
</comment>
<dbReference type="Proteomes" id="UP001174694">
    <property type="component" value="Unassembled WGS sequence"/>
</dbReference>
<dbReference type="EMBL" id="JANBVO010000006">
    <property type="protein sequence ID" value="KAJ9151411.1"/>
    <property type="molecule type" value="Genomic_DNA"/>
</dbReference>
<dbReference type="EC" id="3.1.1.-" evidence="3"/>
<dbReference type="PANTHER" id="PTHR11559">
    <property type="entry name" value="CARBOXYLESTERASE"/>
    <property type="match status" value="1"/>
</dbReference>
<dbReference type="GO" id="GO:0016787">
    <property type="term" value="F:hydrolase activity"/>
    <property type="evidence" value="ECO:0007669"/>
    <property type="project" value="UniProtKB-KW"/>
</dbReference>
<evidence type="ECO:0000256" key="3">
    <source>
        <dbReference type="RuleBase" id="RU361235"/>
    </source>
</evidence>
<dbReference type="InterPro" id="IPR019819">
    <property type="entry name" value="Carboxylesterase_B_CS"/>
</dbReference>
<name>A0AA38VUF1_9PEZI</name>
<feature type="compositionally biased region" description="Low complexity" evidence="4">
    <location>
        <begin position="546"/>
        <end position="567"/>
    </location>
</feature>
<organism evidence="6 7">
    <name type="scientific">Pleurostoma richardsiae</name>
    <dbReference type="NCBI Taxonomy" id="41990"/>
    <lineage>
        <taxon>Eukaryota</taxon>
        <taxon>Fungi</taxon>
        <taxon>Dikarya</taxon>
        <taxon>Ascomycota</taxon>
        <taxon>Pezizomycotina</taxon>
        <taxon>Sordariomycetes</taxon>
        <taxon>Sordariomycetidae</taxon>
        <taxon>Calosphaeriales</taxon>
        <taxon>Pleurostomataceae</taxon>
        <taxon>Pleurostoma</taxon>
    </lineage>
</organism>
<keyword evidence="2 3" id="KW-0378">Hydrolase</keyword>
<proteinExistence type="inferred from homology"/>
<dbReference type="AlphaFoldDB" id="A0AA38VUF1"/>
<gene>
    <name evidence="6" type="ORF">NKR23_g3135</name>
</gene>
<protein>
    <recommendedName>
        <fullName evidence="3">Carboxylic ester hydrolase</fullName>
        <ecNumber evidence="3">3.1.1.-</ecNumber>
    </recommendedName>
</protein>
<feature type="signal peptide" evidence="3">
    <location>
        <begin position="1"/>
        <end position="20"/>
    </location>
</feature>
<keyword evidence="3" id="KW-0732">Signal</keyword>
<dbReference type="Gene3D" id="3.40.50.1820">
    <property type="entry name" value="alpha/beta hydrolase"/>
    <property type="match status" value="1"/>
</dbReference>
<evidence type="ECO:0000313" key="6">
    <source>
        <dbReference type="EMBL" id="KAJ9151411.1"/>
    </source>
</evidence>
<dbReference type="InterPro" id="IPR029058">
    <property type="entry name" value="AB_hydrolase_fold"/>
</dbReference>
<dbReference type="InterPro" id="IPR019826">
    <property type="entry name" value="Carboxylesterase_B_AS"/>
</dbReference>
<dbReference type="PROSITE" id="PS00122">
    <property type="entry name" value="CARBOXYLESTERASE_B_1"/>
    <property type="match status" value="1"/>
</dbReference>
<dbReference type="PROSITE" id="PS00941">
    <property type="entry name" value="CARBOXYLESTERASE_B_2"/>
    <property type="match status" value="1"/>
</dbReference>
<evidence type="ECO:0000256" key="2">
    <source>
        <dbReference type="ARBA" id="ARBA00022801"/>
    </source>
</evidence>
<keyword evidence="7" id="KW-1185">Reference proteome</keyword>
<accession>A0AA38VUF1</accession>
<comment type="similarity">
    <text evidence="1 3">Belongs to the type-B carboxylesterase/lipase family.</text>
</comment>
<dbReference type="InterPro" id="IPR002018">
    <property type="entry name" value="CarbesteraseB"/>
</dbReference>
<feature type="domain" description="Carboxylesterase type B" evidence="5">
    <location>
        <begin position="24"/>
        <end position="515"/>
    </location>
</feature>
<evidence type="ECO:0000313" key="7">
    <source>
        <dbReference type="Proteomes" id="UP001174694"/>
    </source>
</evidence>
<evidence type="ECO:0000256" key="4">
    <source>
        <dbReference type="SAM" id="MobiDB-lite"/>
    </source>
</evidence>
<feature type="chain" id="PRO_5041481578" description="Carboxylic ester hydrolase" evidence="3">
    <location>
        <begin position="21"/>
        <end position="567"/>
    </location>
</feature>
<dbReference type="Pfam" id="PF00135">
    <property type="entry name" value="COesterase"/>
    <property type="match status" value="1"/>
</dbReference>
<reference evidence="6" key="1">
    <citation type="submission" date="2022-07" db="EMBL/GenBank/DDBJ databases">
        <title>Fungi with potential for degradation of polypropylene.</title>
        <authorList>
            <person name="Gostincar C."/>
        </authorList>
    </citation>
    <scope>NUCLEOTIDE SEQUENCE</scope>
    <source>
        <strain evidence="6">EXF-13308</strain>
    </source>
</reference>
<feature type="region of interest" description="Disordered" evidence="4">
    <location>
        <begin position="542"/>
        <end position="567"/>
    </location>
</feature>
<dbReference type="SUPFAM" id="SSF53474">
    <property type="entry name" value="alpha/beta-Hydrolases"/>
    <property type="match status" value="1"/>
</dbReference>
<evidence type="ECO:0000256" key="1">
    <source>
        <dbReference type="ARBA" id="ARBA00005964"/>
    </source>
</evidence>
<dbReference type="InterPro" id="IPR050309">
    <property type="entry name" value="Type-B_Carboxylest/Lipase"/>
</dbReference>
<sequence>MRQAVPAFLAPLAFGASAVALVPSAVTVPNGTITGIQCTRANATSFLSIPYAKPPLGELRFAAPQAYDSKYNGNGNLSATAAPPSCPQFGTSLVEDGPQSEDCLFLNVFVPANAQGTSGLPVKVFLHGGGDQTGGTADPLYNGCDLATDAVVVTANYRLGPLGWISLQSANLTGNYGLQDQLLALQWVQDNVAAFGGDATKVLLFGESAGAFNTWAITTLPQAPALMRAAAMESGGGVTFPTIAEAEPWSQQFAQALNCSLTDPACLRSKTPEQLNASAISLLTSTSVPSLNTLITHLGRGAAWGPVIDGTVLPAQPTEVGARVPIIMGSNTQEGALFVLPLYAASIGLLNESTYDEFLTYNFGTLAAKVNETYGLSRFSNTSFPVYYAAVTVMTEYEFRCPTRRGLAASVARGTPAWTYSFGHTPSCPWADAIPDNSAVLALLGPAHSSEIPYVFGAVDGLPRPDGNCSFTDAERAMSRFMVSAWTSMAESGAPGGSWPAFTSNASLGVNFNATYEAGVVDYSMCDFWDAVAREIAQLDANQTESGSSNATANQSTTTSAASAAGS</sequence>
<evidence type="ECO:0000259" key="5">
    <source>
        <dbReference type="Pfam" id="PF00135"/>
    </source>
</evidence>